<feature type="transmembrane region" description="Helical" evidence="6">
    <location>
        <begin position="35"/>
        <end position="61"/>
    </location>
</feature>
<dbReference type="OrthoDB" id="10042731at2759"/>
<evidence type="ECO:0000256" key="3">
    <source>
        <dbReference type="ARBA" id="ARBA00022989"/>
    </source>
</evidence>
<gene>
    <name evidence="9" type="primary">LOC110977069</name>
</gene>
<dbReference type="RefSeq" id="XP_022086563.1">
    <property type="nucleotide sequence ID" value="XM_022230871.1"/>
</dbReference>
<dbReference type="SUPFAM" id="SSF81321">
    <property type="entry name" value="Family A G protein-coupled receptor-like"/>
    <property type="match status" value="1"/>
</dbReference>
<keyword evidence="3 6" id="KW-1133">Transmembrane helix</keyword>
<dbReference type="OMA" id="VCNQSAI"/>
<keyword evidence="8" id="KW-1185">Reference proteome</keyword>
<feature type="transmembrane region" description="Helical" evidence="6">
    <location>
        <begin position="156"/>
        <end position="176"/>
    </location>
</feature>
<dbReference type="Pfam" id="PF00001">
    <property type="entry name" value="7tm_1"/>
    <property type="match status" value="1"/>
</dbReference>
<dbReference type="AlphaFoldDB" id="A0A8B7Y079"/>
<dbReference type="Gene3D" id="1.20.1070.10">
    <property type="entry name" value="Rhodopsin 7-helix transmembrane proteins"/>
    <property type="match status" value="1"/>
</dbReference>
<feature type="domain" description="G-protein coupled receptors family 1 profile" evidence="7">
    <location>
        <begin position="51"/>
        <end position="307"/>
    </location>
</feature>
<proteinExistence type="inferred from homology"/>
<feature type="transmembrane region" description="Helical" evidence="6">
    <location>
        <begin position="73"/>
        <end position="97"/>
    </location>
</feature>
<feature type="transmembrane region" description="Helical" evidence="6">
    <location>
        <begin position="250"/>
        <end position="269"/>
    </location>
</feature>
<dbReference type="CDD" id="cd00637">
    <property type="entry name" value="7tm_classA_rhodopsin-like"/>
    <property type="match status" value="1"/>
</dbReference>
<dbReference type="GO" id="GO:0004930">
    <property type="term" value="F:G protein-coupled receptor activity"/>
    <property type="evidence" value="ECO:0007669"/>
    <property type="project" value="UniProtKB-KW"/>
</dbReference>
<dbReference type="Proteomes" id="UP000694845">
    <property type="component" value="Unplaced"/>
</dbReference>
<organism evidence="8 9">
    <name type="scientific">Acanthaster planci</name>
    <name type="common">Crown-of-thorns starfish</name>
    <dbReference type="NCBI Taxonomy" id="133434"/>
    <lineage>
        <taxon>Eukaryota</taxon>
        <taxon>Metazoa</taxon>
        <taxon>Echinodermata</taxon>
        <taxon>Eleutherozoa</taxon>
        <taxon>Asterozoa</taxon>
        <taxon>Asteroidea</taxon>
        <taxon>Valvatacea</taxon>
        <taxon>Valvatida</taxon>
        <taxon>Acanthasteridae</taxon>
        <taxon>Acanthaster</taxon>
    </lineage>
</organism>
<keyword evidence="5" id="KW-0297">G-protein coupled receptor</keyword>
<dbReference type="PROSITE" id="PS00237">
    <property type="entry name" value="G_PROTEIN_RECEP_F1_1"/>
    <property type="match status" value="1"/>
</dbReference>
<dbReference type="InterPro" id="IPR017452">
    <property type="entry name" value="GPCR_Rhodpsn_7TM"/>
</dbReference>
<keyword evidence="5" id="KW-0807">Transducer</keyword>
<reference evidence="9" key="1">
    <citation type="submission" date="2025-08" db="UniProtKB">
        <authorList>
            <consortium name="RefSeq"/>
        </authorList>
    </citation>
    <scope>IDENTIFICATION</scope>
</reference>
<dbReference type="PRINTS" id="PR00237">
    <property type="entry name" value="GPCRRHODOPSN"/>
</dbReference>
<protein>
    <submittedName>
        <fullName evidence="9">Histamine H2 receptor-like</fullName>
    </submittedName>
</protein>
<evidence type="ECO:0000256" key="2">
    <source>
        <dbReference type="ARBA" id="ARBA00022692"/>
    </source>
</evidence>
<keyword evidence="5" id="KW-0675">Receptor</keyword>
<dbReference type="InterPro" id="IPR000276">
    <property type="entry name" value="GPCR_Rhodpsn"/>
</dbReference>
<keyword evidence="4 6" id="KW-0472">Membrane</keyword>
<comment type="similarity">
    <text evidence="5">Belongs to the G-protein coupled receptor 1 family.</text>
</comment>
<dbReference type="PANTHER" id="PTHR45698:SF1">
    <property type="entry name" value="TRACE AMINE-ASSOCIATED RECEPTOR 13C-LIKE"/>
    <property type="match status" value="1"/>
</dbReference>
<evidence type="ECO:0000256" key="1">
    <source>
        <dbReference type="ARBA" id="ARBA00004370"/>
    </source>
</evidence>
<evidence type="ECO:0000313" key="8">
    <source>
        <dbReference type="Proteomes" id="UP000694845"/>
    </source>
</evidence>
<feature type="transmembrane region" description="Helical" evidence="6">
    <location>
        <begin position="117"/>
        <end position="135"/>
    </location>
</feature>
<dbReference type="GO" id="GO:0016020">
    <property type="term" value="C:membrane"/>
    <property type="evidence" value="ECO:0007669"/>
    <property type="project" value="UniProtKB-SubCell"/>
</dbReference>
<dbReference type="GeneID" id="110977069"/>
<evidence type="ECO:0000256" key="5">
    <source>
        <dbReference type="RuleBase" id="RU000688"/>
    </source>
</evidence>
<sequence length="365" mass="41157">MDNATGVGLVRDLDSINDSMNSTENFAYESTSQTVFLLIVYGVIGTLGIIGNGIVILVYIFSPSFLRNVTSSIVCNQSAIDLAMSVIFVVINLGPQLNLPSDPAFADFLCKVWLSEYAIWALGASSTCNLVYLTIERHVAVFHPFYYRSKFTLRKARLICVIPWIVGPIHELGWGLTNRVINGTCTSQWPSVQMGLAIGFISLIDHYVIPLCIMAFVYSRIICKLRHAWRKADMPRSGARRRLVRQASRNVIITTFLVSLTYLVCWGPNEITYFYVNMGGDVNMSGMFFRFTVVVALVNMCINPFIYAMCYKDFRRGLWLCLRRNQAHNAPSPCPSHSHDHDVISSTTQGFHDARKMPRYKKTVC</sequence>
<feature type="transmembrane region" description="Helical" evidence="6">
    <location>
        <begin position="196"/>
        <end position="218"/>
    </location>
</feature>
<comment type="subcellular location">
    <subcellularLocation>
        <location evidence="1">Membrane</location>
    </subcellularLocation>
</comment>
<evidence type="ECO:0000313" key="9">
    <source>
        <dbReference type="RefSeq" id="XP_022086563.1"/>
    </source>
</evidence>
<dbReference type="KEGG" id="aplc:110977069"/>
<feature type="transmembrane region" description="Helical" evidence="6">
    <location>
        <begin position="289"/>
        <end position="310"/>
    </location>
</feature>
<name>A0A8B7Y079_ACAPL</name>
<accession>A0A8B7Y079</accession>
<evidence type="ECO:0000256" key="6">
    <source>
        <dbReference type="SAM" id="Phobius"/>
    </source>
</evidence>
<dbReference type="PROSITE" id="PS50262">
    <property type="entry name" value="G_PROTEIN_RECEP_F1_2"/>
    <property type="match status" value="1"/>
</dbReference>
<keyword evidence="2 5" id="KW-0812">Transmembrane</keyword>
<evidence type="ECO:0000256" key="4">
    <source>
        <dbReference type="ARBA" id="ARBA00023136"/>
    </source>
</evidence>
<dbReference type="PANTHER" id="PTHR45698">
    <property type="entry name" value="TRACE AMINE-ASSOCIATED RECEPTOR 19N-RELATED"/>
    <property type="match status" value="1"/>
</dbReference>
<evidence type="ECO:0000259" key="7">
    <source>
        <dbReference type="PROSITE" id="PS50262"/>
    </source>
</evidence>